<gene>
    <name evidence="3" type="ORF">DFJ75_2202</name>
</gene>
<dbReference type="PANTHER" id="PTHR39428">
    <property type="entry name" value="F420H(2)-DEPENDENT QUINONE REDUCTASE RV1261C"/>
    <property type="match status" value="1"/>
</dbReference>
<accession>A0A495K4C2</accession>
<proteinExistence type="inferred from homology"/>
<dbReference type="Gene3D" id="2.30.110.10">
    <property type="entry name" value="Electron Transport, Fmn-binding Protein, Chain A"/>
    <property type="match status" value="1"/>
</dbReference>
<comment type="caution">
    <text evidence="3">The sequence shown here is derived from an EMBL/GenBank/DDBJ whole genome shotgun (WGS) entry which is preliminary data.</text>
</comment>
<sequence length="165" mass="18429">MSSLVPVGILTPVAIKIGAVSWMPKLLPQIEKWDTRLQRVSNGRLSALDIAGLPNITLTVPGRKSGVPRSTPLLCVPQDGGWLIAGSYFGAKRMPVWVLNLRACEKAEIIYRRKTIEVSWREVTGAEREQAWQRMLAVWPNFAVYEKRTERTIPVFFLSPIASGS</sequence>
<protein>
    <submittedName>
        <fullName evidence="3">Deazaflavin-dependent oxidoreductase (Nitroreductase family)</fullName>
    </submittedName>
</protein>
<name>A0A495K4C2_WILMA</name>
<dbReference type="GO" id="GO:0016491">
    <property type="term" value="F:oxidoreductase activity"/>
    <property type="evidence" value="ECO:0007669"/>
    <property type="project" value="InterPro"/>
</dbReference>
<dbReference type="Pfam" id="PF04075">
    <property type="entry name" value="F420H2_quin_red"/>
    <property type="match status" value="1"/>
</dbReference>
<dbReference type="InterPro" id="IPR004378">
    <property type="entry name" value="F420H2_quin_Rdtase"/>
</dbReference>
<evidence type="ECO:0000256" key="1">
    <source>
        <dbReference type="ARBA" id="ARBA00008710"/>
    </source>
</evidence>
<dbReference type="Proteomes" id="UP000274762">
    <property type="component" value="Unassembled WGS sequence"/>
</dbReference>
<dbReference type="SUPFAM" id="SSF50475">
    <property type="entry name" value="FMN-binding split barrel"/>
    <property type="match status" value="1"/>
</dbReference>
<comment type="similarity">
    <text evidence="1">Belongs to the F420H(2)-dependent quinone reductase family.</text>
</comment>
<dbReference type="NCBIfam" id="TIGR00026">
    <property type="entry name" value="hi_GC_TIGR00026"/>
    <property type="match status" value="1"/>
</dbReference>
<dbReference type="EMBL" id="RBKV01000001">
    <property type="protein sequence ID" value="RKR95384.1"/>
    <property type="molecule type" value="Genomic_DNA"/>
</dbReference>
<dbReference type="AlphaFoldDB" id="A0A495K4C2"/>
<evidence type="ECO:0000256" key="2">
    <source>
        <dbReference type="ARBA" id="ARBA00049106"/>
    </source>
</evidence>
<dbReference type="GO" id="GO:0005886">
    <property type="term" value="C:plasma membrane"/>
    <property type="evidence" value="ECO:0007669"/>
    <property type="project" value="TreeGrafter"/>
</dbReference>
<dbReference type="PANTHER" id="PTHR39428:SF1">
    <property type="entry name" value="F420H(2)-DEPENDENT QUINONE REDUCTASE RV1261C"/>
    <property type="match status" value="1"/>
</dbReference>
<evidence type="ECO:0000313" key="4">
    <source>
        <dbReference type="Proteomes" id="UP000274762"/>
    </source>
</evidence>
<reference evidence="3 4" key="1">
    <citation type="submission" date="2018-10" db="EMBL/GenBank/DDBJ databases">
        <title>Sequencing the genomes of 1000 actinobacteria strains.</title>
        <authorList>
            <person name="Klenk H.-P."/>
        </authorList>
    </citation>
    <scope>NUCLEOTIDE SEQUENCE [LARGE SCALE GENOMIC DNA]</scope>
    <source>
        <strain evidence="3 4">DSM 44343</strain>
    </source>
</reference>
<dbReference type="InterPro" id="IPR012349">
    <property type="entry name" value="Split_barrel_FMN-bd"/>
</dbReference>
<dbReference type="GO" id="GO:0070967">
    <property type="term" value="F:coenzyme F420 binding"/>
    <property type="evidence" value="ECO:0007669"/>
    <property type="project" value="TreeGrafter"/>
</dbReference>
<comment type="catalytic activity">
    <reaction evidence="2">
        <text>oxidized coenzyme F420-(gamma-L-Glu)(n) + a quinol + H(+) = reduced coenzyme F420-(gamma-L-Glu)(n) + a quinone</text>
        <dbReference type="Rhea" id="RHEA:39663"/>
        <dbReference type="Rhea" id="RHEA-COMP:12939"/>
        <dbReference type="Rhea" id="RHEA-COMP:14378"/>
        <dbReference type="ChEBI" id="CHEBI:15378"/>
        <dbReference type="ChEBI" id="CHEBI:24646"/>
        <dbReference type="ChEBI" id="CHEBI:132124"/>
        <dbReference type="ChEBI" id="CHEBI:133980"/>
        <dbReference type="ChEBI" id="CHEBI:139511"/>
    </reaction>
</comment>
<evidence type="ECO:0000313" key="3">
    <source>
        <dbReference type="EMBL" id="RKR95384.1"/>
    </source>
</evidence>
<organism evidence="3 4">
    <name type="scientific">Williamsia marianensis</name>
    <dbReference type="NCBI Taxonomy" id="85044"/>
    <lineage>
        <taxon>Bacteria</taxon>
        <taxon>Bacillati</taxon>
        <taxon>Actinomycetota</taxon>
        <taxon>Actinomycetes</taxon>
        <taxon>Mycobacteriales</taxon>
        <taxon>Nocardiaceae</taxon>
        <taxon>Williamsia</taxon>
    </lineage>
</organism>